<keyword evidence="3" id="KW-1185">Reference proteome</keyword>
<reference evidence="2 3" key="1">
    <citation type="journal article" date="2021" name="J. Hered.">
        <title>A chromosome-level genome assembly of the parasitoid wasp, Cotesia glomerata (Hymenoptera: Braconidae).</title>
        <authorList>
            <person name="Pinto B.J."/>
            <person name="Weis J.J."/>
            <person name="Gamble T."/>
            <person name="Ode P.J."/>
            <person name="Paul R."/>
            <person name="Zaspel J.M."/>
        </authorList>
    </citation>
    <scope>NUCLEOTIDE SEQUENCE [LARGE SCALE GENOMIC DNA]</scope>
    <source>
        <strain evidence="2">CgM1</strain>
    </source>
</reference>
<sequence length="157" mass="17994">MFVSCGNFIKYFLFLLCAIGSFCKSQDIVPEETISSSTIVNFNSTVTDNFADYDTSLESVSNKSSEEINLNTTVKPPEEPKLPEDLISQDVLLDPNIVLARLSRDLRGNFQPYYGHSPNYWPFRRVSSKNIHKKYRGDNIKRYEAPRIKIYPVFPGK</sequence>
<evidence type="ECO:0000256" key="1">
    <source>
        <dbReference type="SAM" id="SignalP"/>
    </source>
</evidence>
<dbReference type="AlphaFoldDB" id="A0AAV7IVW4"/>
<evidence type="ECO:0000313" key="2">
    <source>
        <dbReference type="EMBL" id="KAH0560416.1"/>
    </source>
</evidence>
<evidence type="ECO:0000313" key="3">
    <source>
        <dbReference type="Proteomes" id="UP000826195"/>
    </source>
</evidence>
<name>A0AAV7IVW4_COTGL</name>
<accession>A0AAV7IVW4</accession>
<dbReference type="Proteomes" id="UP000826195">
    <property type="component" value="Unassembled WGS sequence"/>
</dbReference>
<feature type="signal peptide" evidence="1">
    <location>
        <begin position="1"/>
        <end position="25"/>
    </location>
</feature>
<comment type="caution">
    <text evidence="2">The sequence shown here is derived from an EMBL/GenBank/DDBJ whole genome shotgun (WGS) entry which is preliminary data.</text>
</comment>
<protein>
    <submittedName>
        <fullName evidence="2">Uncharacterized protein</fullName>
    </submittedName>
</protein>
<keyword evidence="1" id="KW-0732">Signal</keyword>
<feature type="chain" id="PRO_5043899740" evidence="1">
    <location>
        <begin position="26"/>
        <end position="157"/>
    </location>
</feature>
<dbReference type="EMBL" id="JAHXZJ010000374">
    <property type="protein sequence ID" value="KAH0560416.1"/>
    <property type="molecule type" value="Genomic_DNA"/>
</dbReference>
<proteinExistence type="predicted"/>
<gene>
    <name evidence="2" type="ORF">KQX54_004389</name>
</gene>
<organism evidence="2 3">
    <name type="scientific">Cotesia glomerata</name>
    <name type="common">Lepidopteran parasitic wasp</name>
    <name type="synonym">Apanteles glomeratus</name>
    <dbReference type="NCBI Taxonomy" id="32391"/>
    <lineage>
        <taxon>Eukaryota</taxon>
        <taxon>Metazoa</taxon>
        <taxon>Ecdysozoa</taxon>
        <taxon>Arthropoda</taxon>
        <taxon>Hexapoda</taxon>
        <taxon>Insecta</taxon>
        <taxon>Pterygota</taxon>
        <taxon>Neoptera</taxon>
        <taxon>Endopterygota</taxon>
        <taxon>Hymenoptera</taxon>
        <taxon>Apocrita</taxon>
        <taxon>Ichneumonoidea</taxon>
        <taxon>Braconidae</taxon>
        <taxon>Microgastrinae</taxon>
        <taxon>Cotesia</taxon>
    </lineage>
</organism>